<organism evidence="1 2">
    <name type="scientific">Flavobacterium xylosi</name>
    <dbReference type="NCBI Taxonomy" id="3230415"/>
    <lineage>
        <taxon>Bacteria</taxon>
        <taxon>Pseudomonadati</taxon>
        <taxon>Bacteroidota</taxon>
        <taxon>Flavobacteriia</taxon>
        <taxon>Flavobacteriales</taxon>
        <taxon>Flavobacteriaceae</taxon>
        <taxon>Flavobacterium</taxon>
    </lineage>
</organism>
<name>A0ABW6HYA3_9FLAO</name>
<accession>A0ABW6HYA3</accession>
<reference evidence="1 2" key="1">
    <citation type="submission" date="2024-06" db="EMBL/GenBank/DDBJ databases">
        <title>Flavobacterium spp. isolated from glacier.</title>
        <authorList>
            <person name="Han D."/>
        </authorList>
    </citation>
    <scope>NUCLEOTIDE SEQUENCE [LARGE SCALE GENOMIC DNA]</scope>
    <source>
        <strain evidence="1 2">LS2P90</strain>
    </source>
</reference>
<dbReference type="Proteomes" id="UP001600109">
    <property type="component" value="Unassembled WGS sequence"/>
</dbReference>
<protein>
    <submittedName>
        <fullName evidence="1">Uncharacterized protein</fullName>
    </submittedName>
</protein>
<proteinExistence type="predicted"/>
<comment type="caution">
    <text evidence="1">The sequence shown here is derived from an EMBL/GenBank/DDBJ whole genome shotgun (WGS) entry which is preliminary data.</text>
</comment>
<evidence type="ECO:0000313" key="1">
    <source>
        <dbReference type="EMBL" id="MFE3868963.1"/>
    </source>
</evidence>
<dbReference type="RefSeq" id="WP_379855573.1">
    <property type="nucleotide sequence ID" value="NZ_JBHZPZ010000016.1"/>
</dbReference>
<gene>
    <name evidence="1" type="ORF">ACFX5E_12910</name>
</gene>
<sequence length="125" mass="14645">MPKDKDTQNTIKLIDVLWFQKGTNNIIGAFEVEKSTSIYSGILHLSDLYFSIFDGEEVYYIIFPDIREKDVIQQLNRPVIKNSKMNIKYILFSELRNQCDAICKFGSDYSIMKKSQNQFKNETNK</sequence>
<evidence type="ECO:0000313" key="2">
    <source>
        <dbReference type="Proteomes" id="UP001600109"/>
    </source>
</evidence>
<keyword evidence="2" id="KW-1185">Reference proteome</keyword>
<dbReference type="EMBL" id="JBHZPZ010000016">
    <property type="protein sequence ID" value="MFE3868963.1"/>
    <property type="molecule type" value="Genomic_DNA"/>
</dbReference>